<organism evidence="1 2">
    <name type="scientific">Pleurotus cornucopiae</name>
    <name type="common">Cornucopia mushroom</name>
    <dbReference type="NCBI Taxonomy" id="5321"/>
    <lineage>
        <taxon>Eukaryota</taxon>
        <taxon>Fungi</taxon>
        <taxon>Dikarya</taxon>
        <taxon>Basidiomycota</taxon>
        <taxon>Agaricomycotina</taxon>
        <taxon>Agaricomycetes</taxon>
        <taxon>Agaricomycetidae</taxon>
        <taxon>Agaricales</taxon>
        <taxon>Pleurotineae</taxon>
        <taxon>Pleurotaceae</taxon>
        <taxon>Pleurotus</taxon>
    </lineage>
</organism>
<gene>
    <name evidence="1" type="ORF">CCMSSC00406_0007576</name>
</gene>
<accession>A0ACB7J0L5</accession>
<comment type="caution">
    <text evidence="1">The sequence shown here is derived from an EMBL/GenBank/DDBJ whole genome shotgun (WGS) entry which is preliminary data.</text>
</comment>
<reference evidence="1 2" key="1">
    <citation type="journal article" date="2021" name="Appl. Environ. Microbiol.">
        <title>Genetic linkage and physical mapping for an oyster mushroom Pleurotus cornucopiae and QTL analysis for the trait cap color.</title>
        <authorList>
            <person name="Zhang Y."/>
            <person name="Gao W."/>
            <person name="Sonnenberg A."/>
            <person name="Chen Q."/>
            <person name="Zhang J."/>
            <person name="Huang C."/>
        </authorList>
    </citation>
    <scope>NUCLEOTIDE SEQUENCE [LARGE SCALE GENOMIC DNA]</scope>
    <source>
        <strain evidence="1">CCMSSC00406</strain>
    </source>
</reference>
<name>A0ACB7J0L5_PLECO</name>
<sequence length="882" mass="99311">MKRFSHSASSSSQGGYCAPSPKRGRGNLLRRAETIKLIPDIVPPSASFSPSILFSVVWEGALLGNELTMDETRDIVFTPMGTPNSGRVVAKRAIGVQALCEQATWAVGRNPLYHFCGHLIRLQSSPVKATKPPPNTRREMTSTHLPKGSLVPNPEFCQIFLNNHDDLEALSADAELLALALAFRDSTKTDYAMVEQLLNHMCRKIHENICPKVEPLAFRTNSRYTPAYHPNGIETGRPDLICALASIIAMLDLDSRKRMPWHLVLSAIEEKQASDSRAGAGQCGAYLACGNQSRPDLVGMYGLSVSPLGYQIQYSCSAGLTTSEEFDWGDVIGLLRYVYTLYCPRPDRPSKDPSITLASTDNIFRPPTWNIDVGNKIYNNCRVTFVGQPWTRMTWVVKSRGDEPKSPIMIKDTYRDARTRFKEGEMYEILHREGTVPGFAAVEREYEVEYAPGCPITVSINDCTRIKTRLIMQTCGRPLTKCKNIVDFFKGMYDILEAHRFMFSERKLLHRDISHGNIVVDAQDATGIVPFTGEKRPVYINEVLTGKARADPMARLIDMDNCANLDKSRVMAKGEDTDDKPLRYCTGTPKFISRSVTLGEILKNSEFVGMPALRPEIVEKYLQVYHDDTSEMRKFSDDDTTTHGGHLSKKLQKAYKDNNALRSAHYEHQPRHDAESVYWCIVVFVLLAKPLNNDEDNNIKGLCDIWSNIAEHEVGKIQDSRMSLLQMNYWPLCLHEDLSFIGPLMEDLSEQVGPEWALLTPAPKPLHLHEAMQRLILNHVHHWECQNLNVELDTVTPRSYPREERKQMAPGKHYPIHGQVLSGRKRANSTEREESGAKRQHRINTKALKGSTSSASVLPSLSLFPTRQSSSFNLDQGRQTHE</sequence>
<dbReference type="Proteomes" id="UP000824881">
    <property type="component" value="Unassembled WGS sequence"/>
</dbReference>
<evidence type="ECO:0000313" key="2">
    <source>
        <dbReference type="Proteomes" id="UP000824881"/>
    </source>
</evidence>
<evidence type="ECO:0000313" key="1">
    <source>
        <dbReference type="EMBL" id="KAG9223389.1"/>
    </source>
</evidence>
<protein>
    <submittedName>
        <fullName evidence="1">Uncharacterized protein</fullName>
    </submittedName>
</protein>
<keyword evidence="2" id="KW-1185">Reference proteome</keyword>
<proteinExistence type="predicted"/>
<dbReference type="EMBL" id="WQMT02000005">
    <property type="protein sequence ID" value="KAG9223389.1"/>
    <property type="molecule type" value="Genomic_DNA"/>
</dbReference>